<gene>
    <name evidence="2" type="ORF">QC763_0101250</name>
</gene>
<feature type="region of interest" description="Disordered" evidence="1">
    <location>
        <begin position="1"/>
        <end position="24"/>
    </location>
</feature>
<proteinExistence type="predicted"/>
<name>A0ABR0H744_9PEZI</name>
<organism evidence="2 3">
    <name type="scientific">Podospora pseudopauciseta</name>
    <dbReference type="NCBI Taxonomy" id="2093780"/>
    <lineage>
        <taxon>Eukaryota</taxon>
        <taxon>Fungi</taxon>
        <taxon>Dikarya</taxon>
        <taxon>Ascomycota</taxon>
        <taxon>Pezizomycotina</taxon>
        <taxon>Sordariomycetes</taxon>
        <taxon>Sordariomycetidae</taxon>
        <taxon>Sordariales</taxon>
        <taxon>Podosporaceae</taxon>
        <taxon>Podospora</taxon>
    </lineage>
</organism>
<dbReference type="Proteomes" id="UP001326199">
    <property type="component" value="Unassembled WGS sequence"/>
</dbReference>
<keyword evidence="3" id="KW-1185">Reference proteome</keyword>
<evidence type="ECO:0000313" key="2">
    <source>
        <dbReference type="EMBL" id="KAK4663696.1"/>
    </source>
</evidence>
<dbReference type="RefSeq" id="XP_062763662.1">
    <property type="nucleotide sequence ID" value="XM_062906400.1"/>
</dbReference>
<dbReference type="EMBL" id="JAFFHB010000008">
    <property type="protein sequence ID" value="KAK4663696.1"/>
    <property type="molecule type" value="Genomic_DNA"/>
</dbReference>
<comment type="caution">
    <text evidence="2">The sequence shown here is derived from an EMBL/GenBank/DDBJ whole genome shotgun (WGS) entry which is preliminary data.</text>
</comment>
<protein>
    <submittedName>
        <fullName evidence="2">Uncharacterized protein</fullName>
    </submittedName>
</protein>
<sequence length="69" mass="7338">MSVCAAHRKATPRKHASGGTVWAGNPAQTVGSCRRVLTETSLQLFGSWVGQVESGLGLESLCWLKLGRV</sequence>
<reference evidence="2 3" key="1">
    <citation type="journal article" date="2023" name="bioRxiv">
        <title>High-quality genome assemblies of four members of thePodospora anserinaspecies complex.</title>
        <authorList>
            <person name="Ament-Velasquez S.L."/>
            <person name="Vogan A.A."/>
            <person name="Wallerman O."/>
            <person name="Hartmann F."/>
            <person name="Gautier V."/>
            <person name="Silar P."/>
            <person name="Giraud T."/>
            <person name="Johannesson H."/>
        </authorList>
    </citation>
    <scope>NUCLEOTIDE SEQUENCE [LARGE SCALE GENOMIC DNA]</scope>
    <source>
        <strain evidence="2 3">CBS 411.78</strain>
    </source>
</reference>
<evidence type="ECO:0000313" key="3">
    <source>
        <dbReference type="Proteomes" id="UP001326199"/>
    </source>
</evidence>
<feature type="compositionally biased region" description="Basic residues" evidence="1">
    <location>
        <begin position="1"/>
        <end position="16"/>
    </location>
</feature>
<accession>A0ABR0H744</accession>
<evidence type="ECO:0000256" key="1">
    <source>
        <dbReference type="SAM" id="MobiDB-lite"/>
    </source>
</evidence>
<dbReference type="GeneID" id="87926641"/>